<dbReference type="Proteomes" id="UP000076722">
    <property type="component" value="Unassembled WGS sequence"/>
</dbReference>
<feature type="compositionally biased region" description="Basic and acidic residues" evidence="1">
    <location>
        <begin position="151"/>
        <end position="162"/>
    </location>
</feature>
<gene>
    <name evidence="2" type="ORF">SISNIDRAFT_552758</name>
</gene>
<dbReference type="OrthoDB" id="2269034at2759"/>
<dbReference type="EMBL" id="KV419439">
    <property type="protein sequence ID" value="KZS88202.1"/>
    <property type="molecule type" value="Genomic_DNA"/>
</dbReference>
<organism evidence="2 3">
    <name type="scientific">Sistotremastrum niveocremeum HHB9708</name>
    <dbReference type="NCBI Taxonomy" id="1314777"/>
    <lineage>
        <taxon>Eukaryota</taxon>
        <taxon>Fungi</taxon>
        <taxon>Dikarya</taxon>
        <taxon>Basidiomycota</taxon>
        <taxon>Agaricomycotina</taxon>
        <taxon>Agaricomycetes</taxon>
        <taxon>Sistotremastrales</taxon>
        <taxon>Sistotremastraceae</taxon>
        <taxon>Sertulicium</taxon>
        <taxon>Sertulicium niveocremeum</taxon>
    </lineage>
</organism>
<sequence>MKGPTFPFVHHLRSASHMKRETPETETISFTEYDVDLDYVEAEAAEHLNESHRPGGSPMITPILRLPPELIANIFRHFLALVLQQSDVRDVFCQLVVVAHLCRYLREVALDVPDLWIYVDGLWTPEILDEILPRSRNVPLIMVVDFEHARVDGDSSDSDHSTSHLSRLSRRAQKRKVNDTPMAEQNIRKSIAKIGALHMKGFVHSKHPTMNFSPLPIKDANLLELLYISTPNLTIPIDIENAPPKLRNIHLDHVDIRSTFPIFKNVTTLALLEGPMTAIRLSELLDVISGSPNIESLSVWRCPEMTGEEKPDILARTVNCKRLSKLDLRKWKDPQVECFLAATRFESLSEIHLNYPFIPGFSAVRPFPRAPSSFHDVLQLGDTLSIATALSRVITLEQSVMMDSDIACPFFLEASNPDSGRREFEISIDLTLGDLSRSFPVDNLRHLYLCLPQHIPAEEIFVTLFVSCVSLISLRIDRCDARRIVTVLGSQPDLCPCLQRLEIWYSSVDLNALLQMLRDRKPFNPLTSLDLNHIEALGGATTIEELRAEIQDIAVAPHSILDGIEASQRPRAR</sequence>
<name>A0A164NZI0_9AGAM</name>
<protein>
    <submittedName>
        <fullName evidence="2">Uncharacterized protein</fullName>
    </submittedName>
</protein>
<evidence type="ECO:0000256" key="1">
    <source>
        <dbReference type="SAM" id="MobiDB-lite"/>
    </source>
</evidence>
<proteinExistence type="predicted"/>
<dbReference type="SUPFAM" id="SSF52047">
    <property type="entry name" value="RNI-like"/>
    <property type="match status" value="1"/>
</dbReference>
<reference evidence="2 3" key="1">
    <citation type="journal article" date="2016" name="Mol. Biol. Evol.">
        <title>Comparative Genomics of Early-Diverging Mushroom-Forming Fungi Provides Insights into the Origins of Lignocellulose Decay Capabilities.</title>
        <authorList>
            <person name="Nagy L.G."/>
            <person name="Riley R."/>
            <person name="Tritt A."/>
            <person name="Adam C."/>
            <person name="Daum C."/>
            <person name="Floudas D."/>
            <person name="Sun H."/>
            <person name="Yadav J.S."/>
            <person name="Pangilinan J."/>
            <person name="Larsson K.H."/>
            <person name="Matsuura K."/>
            <person name="Barry K."/>
            <person name="Labutti K."/>
            <person name="Kuo R."/>
            <person name="Ohm R.A."/>
            <person name="Bhattacharya S.S."/>
            <person name="Shirouzu T."/>
            <person name="Yoshinaga Y."/>
            <person name="Martin F.M."/>
            <person name="Grigoriev I.V."/>
            <person name="Hibbett D.S."/>
        </authorList>
    </citation>
    <scope>NUCLEOTIDE SEQUENCE [LARGE SCALE GENOMIC DNA]</scope>
    <source>
        <strain evidence="2 3">HHB9708</strain>
    </source>
</reference>
<accession>A0A164NZI0</accession>
<dbReference type="InterPro" id="IPR032675">
    <property type="entry name" value="LRR_dom_sf"/>
</dbReference>
<dbReference type="Gene3D" id="3.80.10.10">
    <property type="entry name" value="Ribonuclease Inhibitor"/>
    <property type="match status" value="1"/>
</dbReference>
<keyword evidence="3" id="KW-1185">Reference proteome</keyword>
<evidence type="ECO:0000313" key="3">
    <source>
        <dbReference type="Proteomes" id="UP000076722"/>
    </source>
</evidence>
<feature type="region of interest" description="Disordered" evidence="1">
    <location>
        <begin position="151"/>
        <end position="181"/>
    </location>
</feature>
<evidence type="ECO:0000313" key="2">
    <source>
        <dbReference type="EMBL" id="KZS88202.1"/>
    </source>
</evidence>
<dbReference type="AlphaFoldDB" id="A0A164NZI0"/>
<dbReference type="STRING" id="1314777.A0A164NZI0"/>